<evidence type="ECO:0000256" key="4">
    <source>
        <dbReference type="ARBA" id="ARBA00023277"/>
    </source>
</evidence>
<keyword evidence="2" id="KW-0479">Metal-binding</keyword>
<feature type="domain" description="Alpha-amylase C-terminal beta-sheet" evidence="9">
    <location>
        <begin position="383"/>
        <end position="440"/>
    </location>
</feature>
<reference evidence="10 11" key="1">
    <citation type="journal article" date="2016" name="Nat. Commun.">
        <title>Thousands of microbial genomes shed light on interconnected biogeochemical processes in an aquifer system.</title>
        <authorList>
            <person name="Anantharaman K."/>
            <person name="Brown C.T."/>
            <person name="Hug L.A."/>
            <person name="Sharon I."/>
            <person name="Castelle C.J."/>
            <person name="Probst A.J."/>
            <person name="Thomas B.C."/>
            <person name="Singh A."/>
            <person name="Wilkins M.J."/>
            <person name="Karaoz U."/>
            <person name="Brodie E.L."/>
            <person name="Williams K.H."/>
            <person name="Hubbard S.S."/>
            <person name="Banfield J.F."/>
        </authorList>
    </citation>
    <scope>NUCLEOTIDE SEQUENCE [LARGE SCALE GENOMIC DNA]</scope>
</reference>
<accession>A0A1F7WUF3</accession>
<keyword evidence="3 7" id="KW-0378">Hydrolase</keyword>
<gene>
    <name evidence="10" type="ORF">A2008_11545</name>
</gene>
<dbReference type="PANTHER" id="PTHR43447">
    <property type="entry name" value="ALPHA-AMYLASE"/>
    <property type="match status" value="1"/>
</dbReference>
<dbReference type="SMART" id="SM00810">
    <property type="entry name" value="Alpha-amyl_C2"/>
    <property type="match status" value="1"/>
</dbReference>
<evidence type="ECO:0000256" key="2">
    <source>
        <dbReference type="ARBA" id="ARBA00022723"/>
    </source>
</evidence>
<dbReference type="InterPro" id="IPR017853">
    <property type="entry name" value="GH"/>
</dbReference>
<dbReference type="AlphaFoldDB" id="A0A1F7WUF3"/>
<comment type="similarity">
    <text evidence="1 6">Belongs to the glycosyl hydrolase 13 family.</text>
</comment>
<sequence length="441" mass="49673">MSMKKINAFRRITGVSLLIFCFVFIFNLTGAFAGSNHIMLQSFGWDSMNNSQKSKWYDLIAARAADIGEAGFTLVWFPPPTNSVSQQGYLPTDYYNLGTDAAPTFYGNLNSLANAIYKLHENKVLALADIVINHRCAGKQDENGLWNVYQFTSGKASWDKNMICGDDRQFNGRGANDSGDTYSAAPDIDHTNQQVQKDIIEWMKWLKSNVKFDGWRYDYVKGYAPKFVGVYDDATVPKFSVGELWTSLNYGKGSSLREPPAYDQDFHRQQLCDWLDGAGKTAATFDFTTKGILQYAVFGEYWRLRDKDGKAAGLIGWWPDRAVTFIDNHDTGSKQQHWPFPNDKVMIGYAYILTHPGIPCVFWEHYYDWNLKEPIKKLMAVRKGSGITSASKLQIVKAEVNLYVAVVDSKVAVKLGPGNWSPGEGFKLIASGSDYAVWQKQ</sequence>
<protein>
    <recommendedName>
        <fullName evidence="7">Alpha-amylase</fullName>
        <ecNumber evidence="7">3.2.1.1</ecNumber>
    </recommendedName>
</protein>
<dbReference type="EMBL" id="MGFH01000072">
    <property type="protein sequence ID" value="OGM06257.1"/>
    <property type="molecule type" value="Genomic_DNA"/>
</dbReference>
<name>A0A1F7WUF3_9BACT</name>
<feature type="domain" description="Glycosyl hydrolase family 13 catalytic" evidence="8">
    <location>
        <begin position="37"/>
        <end position="382"/>
    </location>
</feature>
<evidence type="ECO:0000256" key="1">
    <source>
        <dbReference type="ARBA" id="ARBA00008061"/>
    </source>
</evidence>
<dbReference type="InterPro" id="IPR013780">
    <property type="entry name" value="Glyco_hydro_b"/>
</dbReference>
<dbReference type="InterPro" id="IPR006046">
    <property type="entry name" value="Alpha_amylase"/>
</dbReference>
<organism evidence="10 11">
    <name type="scientific">Candidatus Wallbacteria bacterium GWC2_49_35</name>
    <dbReference type="NCBI Taxonomy" id="1817813"/>
    <lineage>
        <taxon>Bacteria</taxon>
        <taxon>Candidatus Walliibacteriota</taxon>
    </lineage>
</organism>
<comment type="caution">
    <text evidence="10">The sequence shown here is derived from an EMBL/GenBank/DDBJ whole genome shotgun (WGS) entry which is preliminary data.</text>
</comment>
<dbReference type="SUPFAM" id="SSF51445">
    <property type="entry name" value="(Trans)glycosidases"/>
    <property type="match status" value="1"/>
</dbReference>
<evidence type="ECO:0000256" key="7">
    <source>
        <dbReference type="RuleBase" id="RU361134"/>
    </source>
</evidence>
<dbReference type="InterPro" id="IPR013775">
    <property type="entry name" value="A-amylase_pln"/>
</dbReference>
<keyword evidence="5 7" id="KW-0326">Glycosidase</keyword>
<dbReference type="PIRSF" id="PIRSF001028">
    <property type="entry name" value="Alph-amls_plant"/>
    <property type="match status" value="1"/>
</dbReference>
<evidence type="ECO:0000256" key="5">
    <source>
        <dbReference type="ARBA" id="ARBA00023295"/>
    </source>
</evidence>
<dbReference type="PRINTS" id="PR00110">
    <property type="entry name" value="ALPHAAMYLASE"/>
</dbReference>
<evidence type="ECO:0000256" key="6">
    <source>
        <dbReference type="RuleBase" id="RU003615"/>
    </source>
</evidence>
<dbReference type="GO" id="GO:0005509">
    <property type="term" value="F:calcium ion binding"/>
    <property type="evidence" value="ECO:0007669"/>
    <property type="project" value="InterPro"/>
</dbReference>
<dbReference type="GO" id="GO:0005975">
    <property type="term" value="P:carbohydrate metabolic process"/>
    <property type="evidence" value="ECO:0007669"/>
    <property type="project" value="InterPro"/>
</dbReference>
<dbReference type="Gene3D" id="3.20.20.80">
    <property type="entry name" value="Glycosidases"/>
    <property type="match status" value="1"/>
</dbReference>
<dbReference type="STRING" id="1817813.A2008_11545"/>
<dbReference type="Pfam" id="PF07821">
    <property type="entry name" value="Alpha-amyl_C2"/>
    <property type="match status" value="1"/>
</dbReference>
<evidence type="ECO:0000259" key="8">
    <source>
        <dbReference type="SMART" id="SM00642"/>
    </source>
</evidence>
<dbReference type="SMART" id="SM00642">
    <property type="entry name" value="Aamy"/>
    <property type="match status" value="1"/>
</dbReference>
<dbReference type="InterPro" id="IPR006047">
    <property type="entry name" value="GH13_cat_dom"/>
</dbReference>
<proteinExistence type="inferred from homology"/>
<dbReference type="Pfam" id="PF00128">
    <property type="entry name" value="Alpha-amylase"/>
    <property type="match status" value="1"/>
</dbReference>
<dbReference type="CDD" id="cd11314">
    <property type="entry name" value="AmyAc_arch_bac_plant_AmyA"/>
    <property type="match status" value="1"/>
</dbReference>
<dbReference type="Gene3D" id="2.60.40.1180">
    <property type="entry name" value="Golgi alpha-mannosidase II"/>
    <property type="match status" value="1"/>
</dbReference>
<dbReference type="Proteomes" id="UP000178735">
    <property type="component" value="Unassembled WGS sequence"/>
</dbReference>
<dbReference type="SUPFAM" id="SSF51011">
    <property type="entry name" value="Glycosyl hydrolase domain"/>
    <property type="match status" value="1"/>
</dbReference>
<keyword evidence="4 7" id="KW-0119">Carbohydrate metabolism</keyword>
<dbReference type="InterPro" id="IPR012850">
    <property type="entry name" value="A-amylase_bs_C"/>
</dbReference>
<evidence type="ECO:0000256" key="3">
    <source>
        <dbReference type="ARBA" id="ARBA00022801"/>
    </source>
</evidence>
<evidence type="ECO:0000259" key="9">
    <source>
        <dbReference type="SMART" id="SM00810"/>
    </source>
</evidence>
<dbReference type="GO" id="GO:0004556">
    <property type="term" value="F:alpha-amylase activity"/>
    <property type="evidence" value="ECO:0007669"/>
    <property type="project" value="UniProtKB-UniRule"/>
</dbReference>
<comment type="catalytic activity">
    <reaction evidence="7">
        <text>Endohydrolysis of (1-&gt;4)-alpha-D-glucosidic linkages in polysaccharides containing three or more (1-&gt;4)-alpha-linked D-glucose units.</text>
        <dbReference type="EC" id="3.2.1.1"/>
    </reaction>
</comment>
<dbReference type="EC" id="3.2.1.1" evidence="7"/>
<evidence type="ECO:0000313" key="11">
    <source>
        <dbReference type="Proteomes" id="UP000178735"/>
    </source>
</evidence>
<evidence type="ECO:0000313" key="10">
    <source>
        <dbReference type="EMBL" id="OGM06257.1"/>
    </source>
</evidence>